<gene>
    <name evidence="1" type="ORF">B5F96_05715</name>
</gene>
<dbReference type="Proteomes" id="UP000195975">
    <property type="component" value="Unassembled WGS sequence"/>
</dbReference>
<reference evidence="2" key="1">
    <citation type="submission" date="2017-04" db="EMBL/GenBank/DDBJ databases">
        <title>Function of individual gut microbiota members based on whole genome sequencing of pure cultures obtained from chicken caecum.</title>
        <authorList>
            <person name="Medvecky M."/>
            <person name="Cejkova D."/>
            <person name="Polansky O."/>
            <person name="Karasova D."/>
            <person name="Kubasova T."/>
            <person name="Cizek A."/>
            <person name="Rychlik I."/>
        </authorList>
    </citation>
    <scope>NUCLEOTIDE SEQUENCE [LARGE SCALE GENOMIC DNA]</scope>
    <source>
        <strain evidence="2">An42</strain>
    </source>
</reference>
<dbReference type="EMBL" id="NFIJ01000004">
    <property type="protein sequence ID" value="OUO06173.1"/>
    <property type="molecule type" value="Genomic_DNA"/>
</dbReference>
<evidence type="ECO:0000313" key="1">
    <source>
        <dbReference type="EMBL" id="OUO06173.1"/>
    </source>
</evidence>
<sequence length="85" mass="9901">MKTSLSFAKYSLESYSRPGCKRHEHPDVGKVQARVFVDSCRRCGDVYLPCQGHFYALFLHLIWRKRAFFTNDTIFGDSCFCLIKT</sequence>
<organism evidence="1 2">
    <name type="scientific">Parabacteroides johnsonii</name>
    <dbReference type="NCBI Taxonomy" id="387661"/>
    <lineage>
        <taxon>Bacteria</taxon>
        <taxon>Pseudomonadati</taxon>
        <taxon>Bacteroidota</taxon>
        <taxon>Bacteroidia</taxon>
        <taxon>Bacteroidales</taxon>
        <taxon>Tannerellaceae</taxon>
        <taxon>Parabacteroides</taxon>
    </lineage>
</organism>
<proteinExistence type="predicted"/>
<accession>A0A9Q5ST92</accession>
<dbReference type="AlphaFoldDB" id="A0A9Q5ST92"/>
<protein>
    <submittedName>
        <fullName evidence="1">Uncharacterized protein</fullName>
    </submittedName>
</protein>
<comment type="caution">
    <text evidence="1">The sequence shown here is derived from an EMBL/GenBank/DDBJ whole genome shotgun (WGS) entry which is preliminary data.</text>
</comment>
<evidence type="ECO:0000313" key="2">
    <source>
        <dbReference type="Proteomes" id="UP000195975"/>
    </source>
</evidence>
<name>A0A9Q5ST92_9BACT</name>